<dbReference type="STRING" id="28743.ENSCVAP00000001922"/>
<dbReference type="OMA" id="CAIQWKK"/>
<dbReference type="AlphaFoldDB" id="A0A3Q2CB00"/>
<dbReference type="PROSITE" id="PS50853">
    <property type="entry name" value="FN3"/>
    <property type="match status" value="1"/>
</dbReference>
<evidence type="ECO:0000256" key="4">
    <source>
        <dbReference type="SAM" id="Phobius"/>
    </source>
</evidence>
<dbReference type="Proteomes" id="UP000265020">
    <property type="component" value="Unassembled WGS sequence"/>
</dbReference>
<feature type="region of interest" description="Disordered" evidence="3">
    <location>
        <begin position="729"/>
        <end position="766"/>
    </location>
</feature>
<reference evidence="7" key="2">
    <citation type="submission" date="2025-09" db="UniProtKB">
        <authorList>
            <consortium name="Ensembl"/>
        </authorList>
    </citation>
    <scope>IDENTIFICATION</scope>
</reference>
<dbReference type="PANTHER" id="PTHR46708:SF2">
    <property type="entry name" value="FIBRONECTIN TYPE-III DOMAIN-CONTAINING PROTEIN"/>
    <property type="match status" value="1"/>
</dbReference>
<keyword evidence="1" id="KW-0677">Repeat</keyword>
<dbReference type="InterPro" id="IPR050991">
    <property type="entry name" value="ECM_Regulatory_Proteins"/>
</dbReference>
<proteinExistence type="predicted"/>
<dbReference type="Ensembl" id="ENSCVAT00000012592.1">
    <property type="protein sequence ID" value="ENSCVAP00000001922.1"/>
    <property type="gene ID" value="ENSCVAG00000000871.1"/>
</dbReference>
<dbReference type="SMART" id="SM00060">
    <property type="entry name" value="FN3"/>
    <property type="match status" value="3"/>
</dbReference>
<evidence type="ECO:0000256" key="1">
    <source>
        <dbReference type="ARBA" id="ARBA00022737"/>
    </source>
</evidence>
<organism evidence="7 8">
    <name type="scientific">Cyprinodon variegatus</name>
    <name type="common">Sheepshead minnow</name>
    <dbReference type="NCBI Taxonomy" id="28743"/>
    <lineage>
        <taxon>Eukaryota</taxon>
        <taxon>Metazoa</taxon>
        <taxon>Chordata</taxon>
        <taxon>Craniata</taxon>
        <taxon>Vertebrata</taxon>
        <taxon>Euteleostomi</taxon>
        <taxon>Actinopterygii</taxon>
        <taxon>Neopterygii</taxon>
        <taxon>Teleostei</taxon>
        <taxon>Neoteleostei</taxon>
        <taxon>Acanthomorphata</taxon>
        <taxon>Ovalentaria</taxon>
        <taxon>Atherinomorphae</taxon>
        <taxon>Cyprinodontiformes</taxon>
        <taxon>Cyprinodontidae</taxon>
        <taxon>Cyprinodon</taxon>
    </lineage>
</organism>
<dbReference type="InterPro" id="IPR013783">
    <property type="entry name" value="Ig-like_fold"/>
</dbReference>
<feature type="domain" description="Fibronectin type-III" evidence="6">
    <location>
        <begin position="498"/>
        <end position="591"/>
    </location>
</feature>
<keyword evidence="4" id="KW-1133">Transmembrane helix</keyword>
<name>A0A3Q2CB00_CYPVA</name>
<keyword evidence="5" id="KW-0732">Signal</keyword>
<dbReference type="InterPro" id="IPR036179">
    <property type="entry name" value="Ig-like_dom_sf"/>
</dbReference>
<keyword evidence="8" id="KW-1185">Reference proteome</keyword>
<dbReference type="InterPro" id="IPR036116">
    <property type="entry name" value="FN3_sf"/>
</dbReference>
<evidence type="ECO:0000313" key="8">
    <source>
        <dbReference type="Proteomes" id="UP000265020"/>
    </source>
</evidence>
<feature type="chain" id="PRO_5018676932" evidence="5">
    <location>
        <begin position="20"/>
        <end position="780"/>
    </location>
</feature>
<dbReference type="GeneID" id="107080713"/>
<accession>A0A3Q2CB00</accession>
<dbReference type="PANTHER" id="PTHR46708">
    <property type="entry name" value="TENASCIN"/>
    <property type="match status" value="1"/>
</dbReference>
<feature type="compositionally biased region" description="Polar residues" evidence="3">
    <location>
        <begin position="729"/>
        <end position="740"/>
    </location>
</feature>
<dbReference type="SUPFAM" id="SSF48726">
    <property type="entry name" value="Immunoglobulin"/>
    <property type="match status" value="1"/>
</dbReference>
<reference evidence="7" key="1">
    <citation type="submission" date="2025-08" db="UniProtKB">
        <authorList>
            <consortium name="Ensembl"/>
        </authorList>
    </citation>
    <scope>IDENTIFICATION</scope>
</reference>
<dbReference type="SUPFAM" id="SSF49265">
    <property type="entry name" value="Fibronectin type III"/>
    <property type="match status" value="3"/>
</dbReference>
<sequence>MRLFLVSVMLAGVLSICKGQQEKSCNVFPKDLRVEVGSSVELVCQTSCLNNGNIFWTLNNEKISDSLSKTLNSTHTVLSLRNFNQSQATVQCHTSFMDQILGGVTVRTYSKPKNISCLFDYYSSFLSEMDGTPERFTCTWEHEMKSSQTINYTVNISPLKEKCNSQVAKCTIEDGRVSTLFFERELTINVSAKTAAWEVDSENYTFITENIVKIHPPTGIVTMPSSDHLLVEWNTVLGNRICEVKYYKTSESNAQASKYLSIKELKSSAIIKEMESCNNYSILVRCAKENATWSDWSHERTVLTKLNKAHIRPQLWRKVVEQGKHGERKVHLMWKAIPPTCKEVLNYTIKVISYNNTTTTGNYTQTTCGSSSCDVDVDKLEHRIYLTISSNDVVLSESSVYVPAVGEMGLSQVGNIQAKSQDGVIQVSWDKSENPASSYMIDWTYDGVQYYWKESAYTNATLFDLLPSKPYNITVTPLFNDSTGRGMQANLICSSVRVPEIIAVEVVDTLDKSAYVKWSTKSQDPCSHVDTYVVFCESQGRPYLNVTLDGSAVGVWLKDLKPNTQYAVFVEAIGYNGTTMSKSNIFTTNRFDSKIVTTVTVYGGICFFLVLCLGLTCAIQWKKFKEMPVPNPRLSSVGKWVSHGHQKTEGFFRPVTDQIENQVIMDKTQREAGKAFTPVCIGEKPWNGKPMICNSSTNSMPESEHAEWFYENSETQLLPSPEASTVCSFSQSSPYRSQDSVEPFLGAEKPSKSDMGKNQEKTTSKQLYVSLNMFEQSDVR</sequence>
<keyword evidence="2" id="KW-0393">Immunoglobulin domain</keyword>
<protein>
    <submittedName>
        <fullName evidence="7">Interleukin-6 receptor subunit beta-like</fullName>
    </submittedName>
</protein>
<dbReference type="Gene3D" id="2.60.40.10">
    <property type="entry name" value="Immunoglobulins"/>
    <property type="match status" value="5"/>
</dbReference>
<evidence type="ECO:0000256" key="3">
    <source>
        <dbReference type="SAM" id="MobiDB-lite"/>
    </source>
</evidence>
<dbReference type="GeneTree" id="ENSGT00940000155603"/>
<feature type="transmembrane region" description="Helical" evidence="4">
    <location>
        <begin position="599"/>
        <end position="619"/>
    </location>
</feature>
<evidence type="ECO:0000256" key="5">
    <source>
        <dbReference type="SAM" id="SignalP"/>
    </source>
</evidence>
<keyword evidence="4" id="KW-0472">Membrane</keyword>
<dbReference type="CDD" id="cd00063">
    <property type="entry name" value="FN3"/>
    <property type="match status" value="1"/>
</dbReference>
<feature type="signal peptide" evidence="5">
    <location>
        <begin position="1"/>
        <end position="19"/>
    </location>
</feature>
<evidence type="ECO:0000313" key="7">
    <source>
        <dbReference type="Ensembl" id="ENSCVAP00000001922.1"/>
    </source>
</evidence>
<evidence type="ECO:0000256" key="2">
    <source>
        <dbReference type="ARBA" id="ARBA00023319"/>
    </source>
</evidence>
<keyword evidence="4" id="KW-0812">Transmembrane</keyword>
<dbReference type="InterPro" id="IPR003961">
    <property type="entry name" value="FN3_dom"/>
</dbReference>
<evidence type="ECO:0000259" key="6">
    <source>
        <dbReference type="PROSITE" id="PS50853"/>
    </source>
</evidence>
<feature type="compositionally biased region" description="Basic and acidic residues" evidence="3">
    <location>
        <begin position="749"/>
        <end position="763"/>
    </location>
</feature>
<dbReference type="OrthoDB" id="9828391at2759"/>
<dbReference type="RefSeq" id="XP_015224414.1">
    <property type="nucleotide sequence ID" value="XM_015368928.1"/>
</dbReference>